<keyword evidence="2" id="KW-0677">Repeat</keyword>
<sequence length="166" mass="18224">MASLLGLNKYYRCDLSLQQFYTDGPFAGGSAPGGRGDEEAFLACASAAGRCVCFKGKNSKTDGYFLTVGERGIVRIWCLESALCIFEQQSSDVTIKTNECISTYDKHDGKVWALAVGRKTEMLVTGGTDAILNLWHDCTMEDKQEDFQDITCFLTYSCSFAGLQDV</sequence>
<reference evidence="4" key="1">
    <citation type="journal article" date="2021" name="bioRxiv">
        <title>Whole Genome Assembly and Annotation of Northern Wild Rice, Zizania palustris L., Supports a Whole Genome Duplication in the Zizania Genus.</title>
        <authorList>
            <person name="Haas M."/>
            <person name="Kono T."/>
            <person name="Macchietto M."/>
            <person name="Millas R."/>
            <person name="McGilp L."/>
            <person name="Shao M."/>
            <person name="Duquette J."/>
            <person name="Hirsch C.N."/>
            <person name="Kimball J."/>
        </authorList>
    </citation>
    <scope>NUCLEOTIDE SEQUENCE</scope>
    <source>
        <tissue evidence="4">Fresh leaf tissue</tissue>
    </source>
</reference>
<dbReference type="GO" id="GO:0005730">
    <property type="term" value="C:nucleolus"/>
    <property type="evidence" value="ECO:0007669"/>
    <property type="project" value="TreeGrafter"/>
</dbReference>
<evidence type="ECO:0000313" key="5">
    <source>
        <dbReference type="Proteomes" id="UP000729402"/>
    </source>
</evidence>
<gene>
    <name evidence="4" type="ORF">GUJ93_ZPchr0014g46829</name>
</gene>
<name>A0A8J5TCD6_ZIZPA</name>
<protein>
    <submittedName>
        <fullName evidence="4">Uncharacterized protein</fullName>
    </submittedName>
</protein>
<dbReference type="Proteomes" id="UP000729402">
    <property type="component" value="Unassembled WGS sequence"/>
</dbReference>
<dbReference type="GO" id="GO:0000472">
    <property type="term" value="P:endonucleolytic cleavage to generate mature 5'-end of SSU-rRNA from (SSU-rRNA, 5.8S rRNA, LSU-rRNA)"/>
    <property type="evidence" value="ECO:0007669"/>
    <property type="project" value="TreeGrafter"/>
</dbReference>
<comment type="caution">
    <text evidence="4">The sequence shown here is derived from an EMBL/GenBank/DDBJ whole genome shotgun (WGS) entry which is preliminary data.</text>
</comment>
<organism evidence="4 5">
    <name type="scientific">Zizania palustris</name>
    <name type="common">Northern wild rice</name>
    <dbReference type="NCBI Taxonomy" id="103762"/>
    <lineage>
        <taxon>Eukaryota</taxon>
        <taxon>Viridiplantae</taxon>
        <taxon>Streptophyta</taxon>
        <taxon>Embryophyta</taxon>
        <taxon>Tracheophyta</taxon>
        <taxon>Spermatophyta</taxon>
        <taxon>Magnoliopsida</taxon>
        <taxon>Liliopsida</taxon>
        <taxon>Poales</taxon>
        <taxon>Poaceae</taxon>
        <taxon>BOP clade</taxon>
        <taxon>Oryzoideae</taxon>
        <taxon>Oryzeae</taxon>
        <taxon>Zizaniinae</taxon>
        <taxon>Zizania</taxon>
    </lineage>
</organism>
<keyword evidence="1 3" id="KW-0853">WD repeat</keyword>
<dbReference type="Pfam" id="PF00400">
    <property type="entry name" value="WD40"/>
    <property type="match status" value="1"/>
</dbReference>
<evidence type="ECO:0000256" key="3">
    <source>
        <dbReference type="PROSITE-ProRule" id="PRU00221"/>
    </source>
</evidence>
<dbReference type="OrthoDB" id="5414888at2759"/>
<feature type="repeat" description="WD" evidence="3">
    <location>
        <begin position="104"/>
        <end position="135"/>
    </location>
</feature>
<dbReference type="GO" id="GO:0034511">
    <property type="term" value="F:U3 snoRNA binding"/>
    <property type="evidence" value="ECO:0007669"/>
    <property type="project" value="TreeGrafter"/>
</dbReference>
<proteinExistence type="predicted"/>
<reference evidence="4" key="2">
    <citation type="submission" date="2021-02" db="EMBL/GenBank/DDBJ databases">
        <authorList>
            <person name="Kimball J.A."/>
            <person name="Haas M.W."/>
            <person name="Macchietto M."/>
            <person name="Kono T."/>
            <person name="Duquette J."/>
            <person name="Shao M."/>
        </authorList>
    </citation>
    <scope>NUCLEOTIDE SEQUENCE</scope>
    <source>
        <tissue evidence="4">Fresh leaf tissue</tissue>
    </source>
</reference>
<dbReference type="PANTHER" id="PTHR19854:SF15">
    <property type="entry name" value="TRANSDUCIN BETA-LIKE PROTEIN 3"/>
    <property type="match status" value="1"/>
</dbReference>
<dbReference type="EMBL" id="JAAALK010000086">
    <property type="protein sequence ID" value="KAG8082912.1"/>
    <property type="molecule type" value="Genomic_DNA"/>
</dbReference>
<evidence type="ECO:0000256" key="1">
    <source>
        <dbReference type="ARBA" id="ARBA00022574"/>
    </source>
</evidence>
<dbReference type="GO" id="GO:0030686">
    <property type="term" value="C:90S preribosome"/>
    <property type="evidence" value="ECO:0007669"/>
    <property type="project" value="TreeGrafter"/>
</dbReference>
<dbReference type="GO" id="GO:0000480">
    <property type="term" value="P:endonucleolytic cleavage in 5'-ETS of tricistronic rRNA transcript (SSU-rRNA, 5.8S rRNA, LSU-rRNA)"/>
    <property type="evidence" value="ECO:0007669"/>
    <property type="project" value="TreeGrafter"/>
</dbReference>
<dbReference type="InterPro" id="IPR001680">
    <property type="entry name" value="WD40_rpt"/>
</dbReference>
<evidence type="ECO:0000256" key="2">
    <source>
        <dbReference type="ARBA" id="ARBA00022737"/>
    </source>
</evidence>
<evidence type="ECO:0000313" key="4">
    <source>
        <dbReference type="EMBL" id="KAG8082912.1"/>
    </source>
</evidence>
<dbReference type="PANTHER" id="PTHR19854">
    <property type="entry name" value="TRANSDUCIN BETA-LIKE 3"/>
    <property type="match status" value="1"/>
</dbReference>
<keyword evidence="5" id="KW-1185">Reference proteome</keyword>
<accession>A0A8J5TCD6</accession>
<dbReference type="AlphaFoldDB" id="A0A8J5TCD6"/>
<dbReference type="SMART" id="SM00320">
    <property type="entry name" value="WD40"/>
    <property type="match status" value="2"/>
</dbReference>
<dbReference type="PROSITE" id="PS50082">
    <property type="entry name" value="WD_REPEATS_2"/>
    <property type="match status" value="1"/>
</dbReference>